<proteinExistence type="predicted"/>
<gene>
    <name evidence="1" type="ORF">SAMN04487948_10111</name>
</gene>
<reference evidence="2" key="1">
    <citation type="submission" date="2016-10" db="EMBL/GenBank/DDBJ databases">
        <authorList>
            <person name="Varghese N."/>
            <person name="Submissions S."/>
        </authorList>
    </citation>
    <scope>NUCLEOTIDE SEQUENCE [LARGE SCALE GENOMIC DNA]</scope>
    <source>
        <strain evidence="2">CGMCC 1.10121</strain>
    </source>
</reference>
<keyword evidence="2" id="KW-1185">Reference proteome</keyword>
<protein>
    <submittedName>
        <fullName evidence="1">Uncharacterized protein</fullName>
    </submittedName>
</protein>
<evidence type="ECO:0000313" key="2">
    <source>
        <dbReference type="Proteomes" id="UP000199126"/>
    </source>
</evidence>
<dbReference type="Proteomes" id="UP000199126">
    <property type="component" value="Unassembled WGS sequence"/>
</dbReference>
<organism evidence="1 2">
    <name type="scientific">Halogranum amylolyticum</name>
    <dbReference type="NCBI Taxonomy" id="660520"/>
    <lineage>
        <taxon>Archaea</taxon>
        <taxon>Methanobacteriati</taxon>
        <taxon>Methanobacteriota</taxon>
        <taxon>Stenosarchaea group</taxon>
        <taxon>Halobacteria</taxon>
        <taxon>Halobacteriales</taxon>
        <taxon>Haloferacaceae</taxon>
    </lineage>
</organism>
<evidence type="ECO:0000313" key="1">
    <source>
        <dbReference type="EMBL" id="SEO19326.1"/>
    </source>
</evidence>
<accession>A0A1H8MQ81</accession>
<name>A0A1H8MQ81_9EURY</name>
<dbReference type="AlphaFoldDB" id="A0A1H8MQ81"/>
<dbReference type="EMBL" id="FODV01000001">
    <property type="protein sequence ID" value="SEO19326.1"/>
    <property type="molecule type" value="Genomic_DNA"/>
</dbReference>
<sequence>MNVFIHVFSVTVDDVLAVELVVLHQWIVYPKSVGVVGYRLLLVICEAESHPRFVDGFRWDNVSLSRSTANDGEDGWVVSLMRAPARATPETNSRRVAMAQNILNQTLAYFLLF</sequence>